<dbReference type="SUPFAM" id="SSF51735">
    <property type="entry name" value="NAD(P)-binding Rossmann-fold domains"/>
    <property type="match status" value="1"/>
</dbReference>
<dbReference type="GO" id="GO:0003700">
    <property type="term" value="F:DNA-binding transcription factor activity"/>
    <property type="evidence" value="ECO:0007669"/>
    <property type="project" value="InterPro"/>
</dbReference>
<dbReference type="GO" id="GO:0005634">
    <property type="term" value="C:nucleus"/>
    <property type="evidence" value="ECO:0007669"/>
    <property type="project" value="InterPro"/>
</dbReference>
<evidence type="ECO:0000256" key="4">
    <source>
        <dbReference type="SAM" id="MobiDB-lite"/>
    </source>
</evidence>
<dbReference type="PROSITE" id="PS51297">
    <property type="entry name" value="K_BOX"/>
    <property type="match status" value="1"/>
</dbReference>
<dbReference type="PANTHER" id="PTHR43296">
    <property type="entry name" value="PEROXISOMAL 2,4-DIENOYL-COA REDUCTASE"/>
    <property type="match status" value="1"/>
</dbReference>
<dbReference type="PANTHER" id="PTHR43296:SF6">
    <property type="entry name" value="2,4-DIENOYL-COA REDUCTASE [(3E)-ENOYL-COA-PRODUCING]"/>
    <property type="match status" value="1"/>
</dbReference>
<gene>
    <name evidence="6" type="ORF">C2845_PM15G21930</name>
</gene>
<dbReference type="InterPro" id="IPR036291">
    <property type="entry name" value="NAD(P)-bd_dom_sf"/>
</dbReference>
<dbReference type="STRING" id="4540.A0A3L6QBB7"/>
<dbReference type="PRINTS" id="PR00080">
    <property type="entry name" value="SDRFAMILY"/>
</dbReference>
<evidence type="ECO:0000256" key="3">
    <source>
        <dbReference type="ARBA" id="ARBA00048340"/>
    </source>
</evidence>
<dbReference type="FunFam" id="3.40.50.720:FF:000084">
    <property type="entry name" value="Short-chain dehydrogenase reductase"/>
    <property type="match status" value="1"/>
</dbReference>
<protein>
    <recommendedName>
        <fullName evidence="1">2,4-dienoyl-CoA reductase [(3E)-enoyl-CoA-producing]</fullName>
        <ecNumber evidence="1">1.3.1.124</ecNumber>
    </recommendedName>
</protein>
<dbReference type="AlphaFoldDB" id="A0A3L6QBB7"/>
<comment type="catalytic activity">
    <reaction evidence="2">
        <text>a (2E,4E)-dienoyl-CoA + NADPH + H(+) = a 4,5-saturated-(3E)-enoyl-CoA + NADP(+)</text>
        <dbReference type="Rhea" id="RHEA:45912"/>
        <dbReference type="ChEBI" id="CHEBI:15378"/>
        <dbReference type="ChEBI" id="CHEBI:57783"/>
        <dbReference type="ChEBI" id="CHEBI:58349"/>
        <dbReference type="ChEBI" id="CHEBI:85101"/>
        <dbReference type="ChEBI" id="CHEBI:85493"/>
        <dbReference type="EC" id="1.3.1.124"/>
    </reaction>
</comment>
<dbReference type="InterPro" id="IPR002487">
    <property type="entry name" value="TF_Kbox"/>
</dbReference>
<proteinExistence type="predicted"/>
<evidence type="ECO:0000259" key="5">
    <source>
        <dbReference type="PROSITE" id="PS51297"/>
    </source>
</evidence>
<organism evidence="6 7">
    <name type="scientific">Panicum miliaceum</name>
    <name type="common">Proso millet</name>
    <name type="synonym">Broomcorn millet</name>
    <dbReference type="NCBI Taxonomy" id="4540"/>
    <lineage>
        <taxon>Eukaryota</taxon>
        <taxon>Viridiplantae</taxon>
        <taxon>Streptophyta</taxon>
        <taxon>Embryophyta</taxon>
        <taxon>Tracheophyta</taxon>
        <taxon>Spermatophyta</taxon>
        <taxon>Magnoliopsida</taxon>
        <taxon>Liliopsida</taxon>
        <taxon>Poales</taxon>
        <taxon>Poaceae</taxon>
        <taxon>PACMAD clade</taxon>
        <taxon>Panicoideae</taxon>
        <taxon>Panicodae</taxon>
        <taxon>Paniceae</taxon>
        <taxon>Panicinae</taxon>
        <taxon>Panicum</taxon>
        <taxon>Panicum sect. Panicum</taxon>
    </lineage>
</organism>
<evidence type="ECO:0000313" key="7">
    <source>
        <dbReference type="Proteomes" id="UP000275267"/>
    </source>
</evidence>
<dbReference type="GO" id="GO:0008670">
    <property type="term" value="F:2,4-dienoyl-CoA reductase (NADPH) activity"/>
    <property type="evidence" value="ECO:0007669"/>
    <property type="project" value="InterPro"/>
</dbReference>
<dbReference type="GO" id="GO:0009062">
    <property type="term" value="P:fatty acid catabolic process"/>
    <property type="evidence" value="ECO:0007669"/>
    <property type="project" value="InterPro"/>
</dbReference>
<dbReference type="Gene3D" id="3.40.50.720">
    <property type="entry name" value="NAD(P)-binding Rossmann-like Domain"/>
    <property type="match status" value="1"/>
</dbReference>
<feature type="region of interest" description="Disordered" evidence="4">
    <location>
        <begin position="438"/>
        <end position="460"/>
    </location>
</feature>
<name>A0A3L6QBB7_PANMI</name>
<keyword evidence="7" id="KW-1185">Reference proteome</keyword>
<comment type="caution">
    <text evidence="6">The sequence shown here is derived from an EMBL/GenBank/DDBJ whole genome shotgun (WGS) entry which is preliminary data.</text>
</comment>
<evidence type="ECO:0000256" key="1">
    <source>
        <dbReference type="ARBA" id="ARBA00026117"/>
    </source>
</evidence>
<comment type="catalytic activity">
    <reaction evidence="3">
        <text>a (2E,4Z)-dienoyl-CoA + NADPH + H(+) = a 4,5-saturated-(3E)-enoyl-CoA + NADP(+)</text>
        <dbReference type="Rhea" id="RHEA:61892"/>
        <dbReference type="ChEBI" id="CHEBI:15378"/>
        <dbReference type="ChEBI" id="CHEBI:57783"/>
        <dbReference type="ChEBI" id="CHEBI:58349"/>
        <dbReference type="ChEBI" id="CHEBI:85099"/>
        <dbReference type="ChEBI" id="CHEBI:85493"/>
        <dbReference type="EC" id="1.3.1.124"/>
    </reaction>
</comment>
<dbReference type="EMBL" id="PQIB02000013">
    <property type="protein sequence ID" value="RLM75118.1"/>
    <property type="molecule type" value="Genomic_DNA"/>
</dbReference>
<dbReference type="Proteomes" id="UP000275267">
    <property type="component" value="Unassembled WGS sequence"/>
</dbReference>
<dbReference type="InterPro" id="IPR045017">
    <property type="entry name" value="DECR2-like"/>
</dbReference>
<dbReference type="InterPro" id="IPR002347">
    <property type="entry name" value="SDR_fam"/>
</dbReference>
<dbReference type="OrthoDB" id="1393670at2759"/>
<dbReference type="GO" id="GO:0005777">
    <property type="term" value="C:peroxisome"/>
    <property type="evidence" value="ECO:0007669"/>
    <property type="project" value="TreeGrafter"/>
</dbReference>
<sequence>MESPFRADVLKGKAALVTGGGSGIGFEIAAQLARHGAQVAIMGRRREVLDKAIAALRSQGLRAIGFDGDVRKQEDAARVLAATSEHFGKLDILVNGAAGNFLASPEDLTPKGFRTVLDIDTVGTYTMCYEALKYLKKGGPGKGPSTGGLIINISATLHYTATWYQIHVSAAKAGVDSITRSLALEWGTDYDIRVNGIAPGPIQGTPGLRKLVPEEMSKGHWEMMPLFKFGEKRDIAMAALYLASDAGKYVNGTTLVVDGGLWLSHPRHIPKEEVKELSKLVEKKHLCVLLSPNSIVYVALCILSFVCLIEIENIFDRYLKAPSTRFEEMDIQQKIIQEMTRMKDERNRLRIIMGHYMGEDLASFSVEDLSNLEQQMEFSLYKVRLRKQELLDQQLLEMHHREMHMSEEQSGYLCLMNPAARGQSQAAEMAANPRPFPWWDAGASGSGSGSQRPHGRDAEPSVTALQLHGYRLQPRQPNLQDASLHGWLW</sequence>
<evidence type="ECO:0000256" key="2">
    <source>
        <dbReference type="ARBA" id="ARBA00048009"/>
    </source>
</evidence>
<dbReference type="CDD" id="cd05369">
    <property type="entry name" value="TER_DECR_SDR_a"/>
    <property type="match status" value="1"/>
</dbReference>
<accession>A0A3L6QBB7</accession>
<dbReference type="PRINTS" id="PR00081">
    <property type="entry name" value="GDHRDH"/>
</dbReference>
<reference evidence="7" key="1">
    <citation type="journal article" date="2019" name="Nat. Commun.">
        <title>The genome of broomcorn millet.</title>
        <authorList>
            <person name="Zou C."/>
            <person name="Miki D."/>
            <person name="Li D."/>
            <person name="Tang Q."/>
            <person name="Xiao L."/>
            <person name="Rajput S."/>
            <person name="Deng P."/>
            <person name="Jia W."/>
            <person name="Huang R."/>
            <person name="Zhang M."/>
            <person name="Sun Y."/>
            <person name="Hu J."/>
            <person name="Fu X."/>
            <person name="Schnable P.S."/>
            <person name="Li F."/>
            <person name="Zhang H."/>
            <person name="Feng B."/>
            <person name="Zhu X."/>
            <person name="Liu R."/>
            <person name="Schnable J.C."/>
            <person name="Zhu J.-K."/>
            <person name="Zhang H."/>
        </authorList>
    </citation>
    <scope>NUCLEOTIDE SEQUENCE [LARGE SCALE GENOMIC DNA]</scope>
</reference>
<dbReference type="Pfam" id="PF01486">
    <property type="entry name" value="K-box"/>
    <property type="match status" value="1"/>
</dbReference>
<evidence type="ECO:0000313" key="6">
    <source>
        <dbReference type="EMBL" id="RLM75118.1"/>
    </source>
</evidence>
<feature type="domain" description="K-box" evidence="5">
    <location>
        <begin position="332"/>
        <end position="430"/>
    </location>
</feature>
<dbReference type="EC" id="1.3.1.124" evidence="1"/>
<dbReference type="Pfam" id="PF13561">
    <property type="entry name" value="adh_short_C2"/>
    <property type="match status" value="1"/>
</dbReference>